<dbReference type="EC" id="2.4.-.-" evidence="2"/>
<dbReference type="RefSeq" id="WP_216835173.1">
    <property type="nucleotide sequence ID" value="NZ_JAFNJS010000001.1"/>
</dbReference>
<comment type="caution">
    <text evidence="2">The sequence shown here is derived from an EMBL/GenBank/DDBJ whole genome shotgun (WGS) entry which is preliminary data.</text>
</comment>
<dbReference type="InterPro" id="IPR028098">
    <property type="entry name" value="Glyco_trans_4-like_N"/>
</dbReference>
<gene>
    <name evidence="2" type="ORF">ACFOD3_05105</name>
</gene>
<reference evidence="3" key="1">
    <citation type="journal article" date="2019" name="Int. J. Syst. Evol. Microbiol.">
        <title>The Global Catalogue of Microorganisms (GCM) 10K type strain sequencing project: providing services to taxonomists for standard genome sequencing and annotation.</title>
        <authorList>
            <consortium name="The Broad Institute Genomics Platform"/>
            <consortium name="The Broad Institute Genome Sequencing Center for Infectious Disease"/>
            <person name="Wu L."/>
            <person name="Ma J."/>
        </authorList>
    </citation>
    <scope>NUCLEOTIDE SEQUENCE [LARGE SCALE GENOMIC DNA]</scope>
    <source>
        <strain evidence="3">CGMCC 1.16855</strain>
    </source>
</reference>
<keyword evidence="2" id="KW-0808">Transferase</keyword>
<keyword evidence="2" id="KW-0328">Glycosyltransferase</keyword>
<dbReference type="PANTHER" id="PTHR12526:SF600">
    <property type="entry name" value="GLYCOSYL TRANSFERASE GROUP 1"/>
    <property type="match status" value="1"/>
</dbReference>
<dbReference type="Proteomes" id="UP001595420">
    <property type="component" value="Unassembled WGS sequence"/>
</dbReference>
<dbReference type="PANTHER" id="PTHR12526">
    <property type="entry name" value="GLYCOSYLTRANSFERASE"/>
    <property type="match status" value="1"/>
</dbReference>
<evidence type="ECO:0000259" key="1">
    <source>
        <dbReference type="Pfam" id="PF13439"/>
    </source>
</evidence>
<dbReference type="GO" id="GO:0016757">
    <property type="term" value="F:glycosyltransferase activity"/>
    <property type="evidence" value="ECO:0007669"/>
    <property type="project" value="UniProtKB-KW"/>
</dbReference>
<feature type="domain" description="Glycosyltransferase subfamily 4-like N-terminal" evidence="1">
    <location>
        <begin position="26"/>
        <end position="154"/>
    </location>
</feature>
<name>A0ABV7BNP8_9PROT</name>
<dbReference type="EMBL" id="JBHRSB010000001">
    <property type="protein sequence ID" value="MFC2999262.1"/>
    <property type="molecule type" value="Genomic_DNA"/>
</dbReference>
<keyword evidence="3" id="KW-1185">Reference proteome</keyword>
<proteinExistence type="predicted"/>
<sequence>MNEALVLMLSAAHPAADVRIVGKEGAALAEAGFRLLHLAPRLGGPAPPDRLHGVALRTFPAPRGWLGRLRGIPALARRAAALQPRVIHAHEPDSWLAALLAARRCGARVVLDVHEHYPSRLDPVLPAPLRPPARLALRLLCRAVAGRADAVVVAKDGLAGDYGGEARCIPVRNYATPVAIAPRRHAPGPPKLLHLGALTASRGALLMPRLLAQLPQARLQLVGRFTDASEAAFRAEARRLGVAGRIESLGWMPREEALAVAAGCDIGLVLFQPGVENHRLALPHKLFDCMLAGLPVIVPDFATEVAAVVRDAGCGLAVDVTDPGAIAAAVEALADPAQRARLGASGRQAALSRYGWTAEAARLVRLYQRLTAPPLAAAAPAALNGLNPSQTVTE</sequence>
<dbReference type="Pfam" id="PF13439">
    <property type="entry name" value="Glyco_transf_4"/>
    <property type="match status" value="1"/>
</dbReference>
<evidence type="ECO:0000313" key="2">
    <source>
        <dbReference type="EMBL" id="MFC2999262.1"/>
    </source>
</evidence>
<dbReference type="Pfam" id="PF13692">
    <property type="entry name" value="Glyco_trans_1_4"/>
    <property type="match status" value="1"/>
</dbReference>
<evidence type="ECO:0000313" key="3">
    <source>
        <dbReference type="Proteomes" id="UP001595420"/>
    </source>
</evidence>
<organism evidence="2 3">
    <name type="scientific">Falsiroseomonas tokyonensis</name>
    <dbReference type="NCBI Taxonomy" id="430521"/>
    <lineage>
        <taxon>Bacteria</taxon>
        <taxon>Pseudomonadati</taxon>
        <taxon>Pseudomonadota</taxon>
        <taxon>Alphaproteobacteria</taxon>
        <taxon>Acetobacterales</taxon>
        <taxon>Roseomonadaceae</taxon>
        <taxon>Falsiroseomonas</taxon>
    </lineage>
</organism>
<protein>
    <submittedName>
        <fullName evidence="2">Glycosyltransferase</fullName>
        <ecNumber evidence="2">2.4.-.-</ecNumber>
    </submittedName>
</protein>
<accession>A0ABV7BNP8</accession>